<evidence type="ECO:0000313" key="3">
    <source>
        <dbReference type="Proteomes" id="UP000250369"/>
    </source>
</evidence>
<feature type="transmembrane region" description="Helical" evidence="1">
    <location>
        <begin position="78"/>
        <end position="99"/>
    </location>
</feature>
<feature type="transmembrane region" description="Helical" evidence="1">
    <location>
        <begin position="183"/>
        <end position="202"/>
    </location>
</feature>
<keyword evidence="1" id="KW-1133">Transmembrane helix</keyword>
<sequence length="221" mass="25096">MERNCNRPILLKHAKEARKIAASGGDRMIEWITAWPTWEMIRIFGVISFVLLSLGVCIGIMSSIPVWKGRAKLAIYKLHMAATIVGTGIGLLHGAVTVIDKYVPYSWYEVLVPFTAEYEPLLSGLGTLAAYGMLVVIFTTDIRGRLGKKAWRTIHMLSYPLWIMTLVHGFYLGSDSGSHRIRFLYMFSIVSVLSVTMLRLLIHQTSHKTEMKQRRAIRRQD</sequence>
<keyword evidence="1" id="KW-0472">Membrane</keyword>
<keyword evidence="1" id="KW-0812">Transmembrane</keyword>
<accession>A0A329LRD0</accession>
<organism evidence="2 3">
    <name type="scientific">Paenibacillus contaminans</name>
    <dbReference type="NCBI Taxonomy" id="450362"/>
    <lineage>
        <taxon>Bacteria</taxon>
        <taxon>Bacillati</taxon>
        <taxon>Bacillota</taxon>
        <taxon>Bacilli</taxon>
        <taxon>Bacillales</taxon>
        <taxon>Paenibacillaceae</taxon>
        <taxon>Paenibacillus</taxon>
    </lineage>
</organism>
<dbReference type="EMBL" id="QMFB01000043">
    <property type="protein sequence ID" value="RAV10481.1"/>
    <property type="molecule type" value="Genomic_DNA"/>
</dbReference>
<feature type="transmembrane region" description="Helical" evidence="1">
    <location>
        <begin position="43"/>
        <end position="66"/>
    </location>
</feature>
<feature type="transmembrane region" description="Helical" evidence="1">
    <location>
        <begin position="154"/>
        <end position="171"/>
    </location>
</feature>
<dbReference type="AlphaFoldDB" id="A0A329LRD0"/>
<gene>
    <name evidence="2" type="ORF">DQG23_37815</name>
</gene>
<evidence type="ECO:0000256" key="1">
    <source>
        <dbReference type="SAM" id="Phobius"/>
    </source>
</evidence>
<evidence type="ECO:0000313" key="2">
    <source>
        <dbReference type="EMBL" id="RAV10481.1"/>
    </source>
</evidence>
<proteinExistence type="predicted"/>
<keyword evidence="3" id="KW-1185">Reference proteome</keyword>
<reference evidence="2 3" key="1">
    <citation type="journal article" date="2009" name="Int. J. Syst. Evol. Microbiol.">
        <title>Paenibacillus contaminans sp. nov., isolated from a contaminated laboratory plate.</title>
        <authorList>
            <person name="Chou J.H."/>
            <person name="Lee J.H."/>
            <person name="Lin M.C."/>
            <person name="Chang P.S."/>
            <person name="Arun A.B."/>
            <person name="Young C.C."/>
            <person name="Chen W.M."/>
        </authorList>
    </citation>
    <scope>NUCLEOTIDE SEQUENCE [LARGE SCALE GENOMIC DNA]</scope>
    <source>
        <strain evidence="2 3">CKOBP-6</strain>
    </source>
</reference>
<feature type="transmembrane region" description="Helical" evidence="1">
    <location>
        <begin position="121"/>
        <end position="142"/>
    </location>
</feature>
<comment type="caution">
    <text evidence="2">The sequence shown here is derived from an EMBL/GenBank/DDBJ whole genome shotgun (WGS) entry which is preliminary data.</text>
</comment>
<dbReference type="Proteomes" id="UP000250369">
    <property type="component" value="Unassembled WGS sequence"/>
</dbReference>
<name>A0A329LRD0_9BACL</name>
<protein>
    <submittedName>
        <fullName evidence="2">Ferric reductase</fullName>
    </submittedName>
</protein>